<dbReference type="InterPro" id="IPR040464">
    <property type="entry name" value="InsP(3)kin_ATP-grasp"/>
</dbReference>
<dbReference type="GO" id="GO:0032957">
    <property type="term" value="P:inositol trisphosphate metabolic process"/>
    <property type="evidence" value="ECO:0007669"/>
    <property type="project" value="InterPro"/>
</dbReference>
<dbReference type="GO" id="GO:0005524">
    <property type="term" value="F:ATP binding"/>
    <property type="evidence" value="ECO:0007669"/>
    <property type="project" value="UniProtKB-UniRule"/>
</dbReference>
<dbReference type="PIRSF" id="PIRSF038186">
    <property type="entry name" value="ITPK"/>
    <property type="match status" value="1"/>
</dbReference>
<dbReference type="InterPro" id="IPR041429">
    <property type="entry name" value="ITPK1_N"/>
</dbReference>
<evidence type="ECO:0000256" key="2">
    <source>
        <dbReference type="ARBA" id="ARBA00011245"/>
    </source>
</evidence>
<dbReference type="EMBL" id="JAATIQ010000022">
    <property type="protein sequence ID" value="KAF4398990.1"/>
    <property type="molecule type" value="Genomic_DNA"/>
</dbReference>
<accession>A0A7J6HX70</accession>
<evidence type="ECO:0000256" key="11">
    <source>
        <dbReference type="PIRSR" id="PIRSR038186-2"/>
    </source>
</evidence>
<dbReference type="Proteomes" id="UP000583929">
    <property type="component" value="Unassembled WGS sequence"/>
</dbReference>
<dbReference type="SUPFAM" id="SSF56059">
    <property type="entry name" value="Glutathione synthetase ATP-binding domain-like"/>
    <property type="match status" value="1"/>
</dbReference>
<keyword evidence="5 9" id="KW-0547">Nucleotide-binding</keyword>
<feature type="binding site" evidence="10">
    <location>
        <position position="100"/>
    </location>
    <ligand>
        <name>ATP</name>
        <dbReference type="ChEBI" id="CHEBI:30616"/>
    </ligand>
</feature>
<feature type="binding site" evidence="11">
    <location>
        <position position="296"/>
    </location>
    <ligand>
        <name>Mg(2+)</name>
        <dbReference type="ChEBI" id="CHEBI:18420"/>
        <label>2</label>
    </ligand>
</feature>
<dbReference type="Pfam" id="PF17927">
    <property type="entry name" value="Ins134_P3_kin_N"/>
    <property type="match status" value="1"/>
</dbReference>
<dbReference type="InterPro" id="IPR008656">
    <property type="entry name" value="Inositol_tetrakis-P_1-kinase"/>
</dbReference>
<feature type="binding site" evidence="10">
    <location>
        <position position="296"/>
    </location>
    <ligand>
        <name>1D-myo-inositol 1,3,4-trisphosphate</name>
        <dbReference type="ChEBI" id="CHEBI:58414"/>
    </ligand>
</feature>
<comment type="function">
    <text evidence="9">Kinase that can phosphorylate various inositol polyphosphate such as Ins(3,4,5,6)P4 or Ins(1,3,4)P3.</text>
</comment>
<dbReference type="PANTHER" id="PTHR14217:SF40">
    <property type="entry name" value="INOSITOL-TETRAKISPHOSPHATE 1-KINASE 2"/>
    <property type="match status" value="1"/>
</dbReference>
<dbReference type="InterPro" id="IPR011761">
    <property type="entry name" value="ATP-grasp"/>
</dbReference>
<dbReference type="GO" id="GO:0047325">
    <property type="term" value="F:inositol-3,4,5,6-tetrakisphosphate 1-kinase activity"/>
    <property type="evidence" value="ECO:0007669"/>
    <property type="project" value="UniProtKB-EC"/>
</dbReference>
<dbReference type="PROSITE" id="PS50975">
    <property type="entry name" value="ATP_GRASP"/>
    <property type="match status" value="1"/>
</dbReference>
<dbReference type="Gene3D" id="3.30.470.20">
    <property type="entry name" value="ATP-grasp fold, B domain"/>
    <property type="match status" value="1"/>
</dbReference>
<evidence type="ECO:0000256" key="5">
    <source>
        <dbReference type="ARBA" id="ARBA00022741"/>
    </source>
</evidence>
<feature type="binding site" evidence="10">
    <location>
        <position position="157"/>
    </location>
    <ligand>
        <name>1D-myo-inositol 1,3,4-trisphosphate</name>
        <dbReference type="ChEBI" id="CHEBI:58414"/>
    </ligand>
</feature>
<sequence length="325" mass="37005">MTKPDEEQTHHPRYRVGYAFEPKKVNTFIIPSFINLANLNGIDLVQIEPTKPLLDQAPFHCIIHKIYGQDWKQQLTDFKSKYPNTVIVDPPEKIQPLHNRVTMLESVTRIRITQQPEIKIRIPNQKVIEKDETLEEIGLKYPVIAKPLLANGGASSHEMWVVLNSKGFERVKDQTPLLVQEYVNHNEVVFKIYVVGEHVECVKRRSLADIHVTAEEDGGDGGGEWNGVSILPFSQISNSATVEHESEKVDEAVMPAPELVREIGNELRRELGLRLFNFDVIRVSGEENSYAVIDINYFPGFAKLPHFEQIFTDFILGICKNATID</sequence>
<dbReference type="Gene3D" id="3.40.50.11370">
    <property type="match status" value="1"/>
</dbReference>
<comment type="similarity">
    <text evidence="1 9">Belongs to the ITPK1 family.</text>
</comment>
<evidence type="ECO:0000256" key="7">
    <source>
        <dbReference type="ARBA" id="ARBA00022840"/>
    </source>
</evidence>
<comment type="catalytic activity">
    <reaction evidence="9">
        <text>1D-myo-inositol 3,4,5,6-tetrakisphosphate + ATP = 1D-myo-inositol 1,3,4,5,6-pentakisphosphate + ADP + H(+)</text>
        <dbReference type="Rhea" id="RHEA:12452"/>
        <dbReference type="ChEBI" id="CHEBI:15378"/>
        <dbReference type="ChEBI" id="CHEBI:30616"/>
        <dbReference type="ChEBI" id="CHEBI:57539"/>
        <dbReference type="ChEBI" id="CHEBI:57733"/>
        <dbReference type="ChEBI" id="CHEBI:456216"/>
        <dbReference type="EC" id="2.7.1.134"/>
    </reaction>
</comment>
<proteinExistence type="inferred from homology"/>
<evidence type="ECO:0000313" key="13">
    <source>
        <dbReference type="EMBL" id="KAF4398990.1"/>
    </source>
</evidence>
<feature type="binding site" evidence="11">
    <location>
        <position position="279"/>
    </location>
    <ligand>
        <name>Mg(2+)</name>
        <dbReference type="ChEBI" id="CHEBI:18420"/>
        <label>1</label>
    </ligand>
</feature>
<dbReference type="GO" id="GO:0005737">
    <property type="term" value="C:cytoplasm"/>
    <property type="evidence" value="ECO:0007669"/>
    <property type="project" value="TreeGrafter"/>
</dbReference>
<feature type="binding site" evidence="10">
    <location>
        <position position="206"/>
    </location>
    <ligand>
        <name>ATP</name>
        <dbReference type="ChEBI" id="CHEBI:30616"/>
    </ligand>
</feature>
<dbReference type="Pfam" id="PF05770">
    <property type="entry name" value="Ins134_P3_kin"/>
    <property type="match status" value="1"/>
</dbReference>
<reference evidence="13 14" key="1">
    <citation type="journal article" date="2020" name="bioRxiv">
        <title>Sequence and annotation of 42 cannabis genomes reveals extensive copy number variation in cannabinoid synthesis and pathogen resistance genes.</title>
        <authorList>
            <person name="Mckernan K.J."/>
            <person name="Helbert Y."/>
            <person name="Kane L.T."/>
            <person name="Ebling H."/>
            <person name="Zhang L."/>
            <person name="Liu B."/>
            <person name="Eaton Z."/>
            <person name="Mclaughlin S."/>
            <person name="Kingan S."/>
            <person name="Baybayan P."/>
            <person name="Concepcion G."/>
            <person name="Jordan M."/>
            <person name="Riva A."/>
            <person name="Barbazuk W."/>
            <person name="Harkins T."/>
        </authorList>
    </citation>
    <scope>NUCLEOTIDE SEQUENCE [LARGE SCALE GENOMIC DNA]</scope>
    <source>
        <strain evidence="14">cv. Jamaican Lion 4</strain>
        <tissue evidence="13">Leaf</tissue>
    </source>
</reference>
<feature type="binding site" evidence="10">
    <location>
        <begin position="180"/>
        <end position="191"/>
    </location>
    <ligand>
        <name>ATP</name>
        <dbReference type="ChEBI" id="CHEBI:30616"/>
    </ligand>
</feature>
<evidence type="ECO:0000256" key="1">
    <source>
        <dbReference type="ARBA" id="ARBA00009601"/>
    </source>
</evidence>
<gene>
    <name evidence="13" type="ORF">G4B88_023584</name>
</gene>
<dbReference type="EC" id="2.7.1.134" evidence="9"/>
<dbReference type="PANTHER" id="PTHR14217">
    <property type="entry name" value="INOSITOL-TETRAKISPHOSPHATE 1-KINASE"/>
    <property type="match status" value="1"/>
</dbReference>
<keyword evidence="14" id="KW-1185">Reference proteome</keyword>
<feature type="binding site" evidence="11">
    <location>
        <position position="294"/>
    </location>
    <ligand>
        <name>Mg(2+)</name>
        <dbReference type="ChEBI" id="CHEBI:18420"/>
        <label>2</label>
    </ligand>
</feature>
<dbReference type="GO" id="GO:0052725">
    <property type="term" value="F:inositol-1,3,4-trisphosphate 6-kinase activity"/>
    <property type="evidence" value="ECO:0007669"/>
    <property type="project" value="InterPro"/>
</dbReference>
<keyword evidence="7 9" id="KW-0067">ATP-binding</keyword>
<feature type="binding site" evidence="10">
    <location>
        <position position="146"/>
    </location>
    <ligand>
        <name>ATP</name>
        <dbReference type="ChEBI" id="CHEBI:30616"/>
    </ligand>
</feature>
<evidence type="ECO:0000313" key="14">
    <source>
        <dbReference type="Proteomes" id="UP000583929"/>
    </source>
</evidence>
<name>A0A7J6HX70_CANSA</name>
<dbReference type="Gene3D" id="3.30.1490.220">
    <property type="match status" value="1"/>
</dbReference>
<comment type="caution">
    <text evidence="13">The sequence shown here is derived from an EMBL/GenBank/DDBJ whole genome shotgun (WGS) entry which is preliminary data.</text>
</comment>
<keyword evidence="8 9" id="KW-0460">Magnesium</keyword>
<evidence type="ECO:0000256" key="8">
    <source>
        <dbReference type="ARBA" id="ARBA00022842"/>
    </source>
</evidence>
<dbReference type="GO" id="GO:0000287">
    <property type="term" value="F:magnesium ion binding"/>
    <property type="evidence" value="ECO:0007669"/>
    <property type="project" value="InterPro"/>
</dbReference>
<evidence type="ECO:0000256" key="3">
    <source>
        <dbReference type="ARBA" id="ARBA00022679"/>
    </source>
</evidence>
<feature type="binding site" evidence="10">
    <location>
        <position position="300"/>
    </location>
    <ligand>
        <name>1D-myo-inositol 1,3,4-trisphosphate</name>
        <dbReference type="ChEBI" id="CHEBI:58414"/>
    </ligand>
</feature>
<protein>
    <recommendedName>
        <fullName evidence="9">Inositol-tetrakisphosphate 1-kinase</fullName>
        <ecNumber evidence="9">2.7.1.134</ecNumber>
    </recommendedName>
</protein>
<feature type="binding site" evidence="10">
    <location>
        <position position="65"/>
    </location>
    <ligand>
        <name>1D-myo-inositol 1,3,4-trisphosphate</name>
        <dbReference type="ChEBI" id="CHEBI:58414"/>
    </ligand>
</feature>
<evidence type="ECO:0000256" key="9">
    <source>
        <dbReference type="PIRNR" id="PIRNR038186"/>
    </source>
</evidence>
<keyword evidence="3 9" id="KW-0808">Transferase</keyword>
<keyword evidence="4 9" id="KW-0479">Metal-binding</keyword>
<evidence type="ECO:0000256" key="10">
    <source>
        <dbReference type="PIRSR" id="PIRSR038186-1"/>
    </source>
</evidence>
<feature type="binding site" evidence="10">
    <location>
        <position position="24"/>
    </location>
    <ligand>
        <name>1D-myo-inositol 1,3,4-trisphosphate</name>
        <dbReference type="ChEBI" id="CHEBI:58414"/>
    </ligand>
</feature>
<evidence type="ECO:0000259" key="12">
    <source>
        <dbReference type="PROSITE" id="PS50975"/>
    </source>
</evidence>
<comment type="cofactor">
    <cofactor evidence="9 11">
        <name>Mg(2+)</name>
        <dbReference type="ChEBI" id="CHEBI:18420"/>
    </cofactor>
    <text evidence="9 11">Binds 2 magnesium ions per subunit.</text>
</comment>
<feature type="binding site" evidence="10">
    <location>
        <position position="191"/>
    </location>
    <ligand>
        <name>1D-myo-inositol 1,3,4-trisphosphate</name>
        <dbReference type="ChEBI" id="CHEBI:58414"/>
    </ligand>
</feature>
<dbReference type="GO" id="GO:0052726">
    <property type="term" value="F:inositol-1,3,4-trisphosphate 5-kinase activity"/>
    <property type="evidence" value="ECO:0007669"/>
    <property type="project" value="InterPro"/>
</dbReference>
<comment type="subunit">
    <text evidence="2 9">Monomer.</text>
</comment>
<organism evidence="13 14">
    <name type="scientific">Cannabis sativa</name>
    <name type="common">Hemp</name>
    <name type="synonym">Marijuana</name>
    <dbReference type="NCBI Taxonomy" id="3483"/>
    <lineage>
        <taxon>Eukaryota</taxon>
        <taxon>Viridiplantae</taxon>
        <taxon>Streptophyta</taxon>
        <taxon>Embryophyta</taxon>
        <taxon>Tracheophyta</taxon>
        <taxon>Spermatophyta</taxon>
        <taxon>Magnoliopsida</taxon>
        <taxon>eudicotyledons</taxon>
        <taxon>Gunneridae</taxon>
        <taxon>Pentapetalae</taxon>
        <taxon>rosids</taxon>
        <taxon>fabids</taxon>
        <taxon>Rosales</taxon>
        <taxon>Cannabaceae</taxon>
        <taxon>Cannabis</taxon>
    </lineage>
</organism>
<dbReference type="AlphaFoldDB" id="A0A7J6HX70"/>
<evidence type="ECO:0000256" key="6">
    <source>
        <dbReference type="ARBA" id="ARBA00022777"/>
    </source>
</evidence>
<feature type="binding site" evidence="11">
    <location>
        <position position="294"/>
    </location>
    <ligand>
        <name>Mg(2+)</name>
        <dbReference type="ChEBI" id="CHEBI:18420"/>
        <label>1</label>
    </ligand>
</feature>
<evidence type="ECO:0000256" key="4">
    <source>
        <dbReference type="ARBA" id="ARBA00022723"/>
    </source>
</evidence>
<feature type="domain" description="ATP-grasp" evidence="12">
    <location>
        <begin position="112"/>
        <end position="323"/>
    </location>
</feature>
<keyword evidence="6 9" id="KW-0418">Kinase</keyword>